<reference evidence="1 2" key="1">
    <citation type="journal article" date="2017" name="Curr. Biol.">
        <title>The Evolution of Venom by Co-option of Single-Copy Genes.</title>
        <authorList>
            <person name="Martinson E.O."/>
            <person name="Mrinalini"/>
            <person name="Kelkar Y.D."/>
            <person name="Chang C.H."/>
            <person name="Werren J.H."/>
        </authorList>
    </citation>
    <scope>NUCLEOTIDE SEQUENCE [LARGE SCALE GENOMIC DNA]</scope>
    <source>
        <strain evidence="1 2">Alberta</strain>
        <tissue evidence="1">Whole body</tissue>
    </source>
</reference>
<dbReference type="EMBL" id="NNAY01005242">
    <property type="protein sequence ID" value="OXU16840.1"/>
    <property type="molecule type" value="Genomic_DNA"/>
</dbReference>
<evidence type="ECO:0000313" key="2">
    <source>
        <dbReference type="Proteomes" id="UP000215335"/>
    </source>
</evidence>
<dbReference type="Proteomes" id="UP000215335">
    <property type="component" value="Unassembled WGS sequence"/>
</dbReference>
<sequence>MKRNVALRKLEGGVQVSSIFKQSSAPYLYKFSCELKQYTVPYIILVEKACCSILNNIFINKMDIILDTQRFKGQNGEYIIKELAYIVPSCITFHPPYSWYDLSNDVECANLWLKYSFHGLKWSDGDVPYEKVVEVVPAFWTYHRQEISWLSILKDTRISVSGSV</sequence>
<protein>
    <submittedName>
        <fullName evidence="1">Uncharacterized protein</fullName>
    </submittedName>
</protein>
<evidence type="ECO:0000313" key="1">
    <source>
        <dbReference type="EMBL" id="OXU16840.1"/>
    </source>
</evidence>
<accession>A0A232EEQ7</accession>
<comment type="caution">
    <text evidence="1">The sequence shown here is derived from an EMBL/GenBank/DDBJ whole genome shotgun (WGS) entry which is preliminary data.</text>
</comment>
<keyword evidence="2" id="KW-1185">Reference proteome</keyword>
<organism evidence="1 2">
    <name type="scientific">Trichomalopsis sarcophagae</name>
    <dbReference type="NCBI Taxonomy" id="543379"/>
    <lineage>
        <taxon>Eukaryota</taxon>
        <taxon>Metazoa</taxon>
        <taxon>Ecdysozoa</taxon>
        <taxon>Arthropoda</taxon>
        <taxon>Hexapoda</taxon>
        <taxon>Insecta</taxon>
        <taxon>Pterygota</taxon>
        <taxon>Neoptera</taxon>
        <taxon>Endopterygota</taxon>
        <taxon>Hymenoptera</taxon>
        <taxon>Apocrita</taxon>
        <taxon>Proctotrupomorpha</taxon>
        <taxon>Chalcidoidea</taxon>
        <taxon>Pteromalidae</taxon>
        <taxon>Pteromalinae</taxon>
        <taxon>Trichomalopsis</taxon>
    </lineage>
</organism>
<gene>
    <name evidence="1" type="ORF">TSAR_012057</name>
</gene>
<proteinExistence type="predicted"/>
<dbReference type="OrthoDB" id="7612378at2759"/>
<name>A0A232EEQ7_9HYME</name>
<dbReference type="AlphaFoldDB" id="A0A232EEQ7"/>